<gene>
    <name evidence="2" type="ORF">LECACI_7A004869</name>
</gene>
<evidence type="ECO:0000313" key="3">
    <source>
        <dbReference type="Proteomes" id="UP001296104"/>
    </source>
</evidence>
<comment type="caution">
    <text evidence="2">The sequence shown here is derived from an EMBL/GenBank/DDBJ whole genome shotgun (WGS) entry which is preliminary data.</text>
</comment>
<name>A0AAI8YZL5_9PEZI</name>
<feature type="compositionally biased region" description="Low complexity" evidence="1">
    <location>
        <begin position="26"/>
        <end position="44"/>
    </location>
</feature>
<protein>
    <submittedName>
        <fullName evidence="2">Uncharacterized protein</fullName>
    </submittedName>
</protein>
<evidence type="ECO:0000313" key="2">
    <source>
        <dbReference type="EMBL" id="CAK4023415.1"/>
    </source>
</evidence>
<evidence type="ECO:0000256" key="1">
    <source>
        <dbReference type="SAM" id="MobiDB-lite"/>
    </source>
</evidence>
<proteinExistence type="predicted"/>
<keyword evidence="3" id="KW-1185">Reference proteome</keyword>
<accession>A0AAI8YZL5</accession>
<feature type="region of interest" description="Disordered" evidence="1">
    <location>
        <begin position="26"/>
        <end position="93"/>
    </location>
</feature>
<dbReference type="Proteomes" id="UP001296104">
    <property type="component" value="Unassembled WGS sequence"/>
</dbReference>
<organism evidence="2 3">
    <name type="scientific">Lecanosticta acicola</name>
    <dbReference type="NCBI Taxonomy" id="111012"/>
    <lineage>
        <taxon>Eukaryota</taxon>
        <taxon>Fungi</taxon>
        <taxon>Dikarya</taxon>
        <taxon>Ascomycota</taxon>
        <taxon>Pezizomycotina</taxon>
        <taxon>Dothideomycetes</taxon>
        <taxon>Dothideomycetidae</taxon>
        <taxon>Mycosphaerellales</taxon>
        <taxon>Mycosphaerellaceae</taxon>
        <taxon>Lecanosticta</taxon>
    </lineage>
</organism>
<sequence>MDLYEVYFNDRKKFDEDLAELIESAAAAAASSASSSATTPNTAPTSPPVDPRLRGCKRPSSQEANIIAADPRLRHHKTPAPQHASAKRARLEDPVAEVQAVSADVHPSRVSLLQQPEYARRGSAQELVSPASPIESSALPAEETMTSAVQGTGANTVKLGAQCPSKTWNTLRNTVHRQWDSRRDDMGYEELLENRRAEKLQNVDRYVPSEIRPSSRCRTIPPPRSRSMPFRFVDLPDKIQKKIMSLLLVKAKPIEIDFSWLRPFVKGHCRVPSAIKTIQDKDSVYSIPLGWDELTTAVGVMQKDCAPFKEALEVRGNKTRKLKGPCRGLTTGVLFVSKGMHKLAASVLYGENTWSFPWASSSWIQLESFLATIGPMNVAFLRKIDIHVPLWHQGAYEDFIEGAVLDLTSPASRLGVLKPVGRDRLLGAIRSSVHSLMKAGQLETLSINIENGTTLDRWTGRSRDDKQLLNVSDAEEHVIRKQEGTALVKKLSDCLRPPPVLSIYQPSAKSKIAKHDVSLFRARLATVIREAEKYGWKVNQRLESRRW</sequence>
<reference evidence="2" key="1">
    <citation type="submission" date="2023-11" db="EMBL/GenBank/DDBJ databases">
        <authorList>
            <person name="Alioto T."/>
            <person name="Alioto T."/>
            <person name="Gomez Garrido J."/>
        </authorList>
    </citation>
    <scope>NUCLEOTIDE SEQUENCE</scope>
</reference>
<dbReference type="AlphaFoldDB" id="A0AAI8YZL5"/>
<dbReference type="EMBL" id="CAVMBE010000028">
    <property type="protein sequence ID" value="CAK4023415.1"/>
    <property type="molecule type" value="Genomic_DNA"/>
</dbReference>